<dbReference type="HOGENOM" id="CLU_044208_6_2_6"/>
<evidence type="ECO:0000256" key="4">
    <source>
        <dbReference type="ARBA" id="ARBA00022692"/>
    </source>
</evidence>
<dbReference type="AlphaFoldDB" id="Q8D2C4"/>
<accession>Q8D2C4</accession>
<feature type="domain" description="VTT" evidence="8">
    <location>
        <begin position="52"/>
        <end position="176"/>
    </location>
</feature>
<feature type="transmembrane region" description="Helical" evidence="7">
    <location>
        <begin position="158"/>
        <end position="179"/>
    </location>
</feature>
<evidence type="ECO:0000313" key="9">
    <source>
        <dbReference type="EMBL" id="BAC24576.1"/>
    </source>
</evidence>
<feature type="transmembrane region" description="Helical" evidence="7">
    <location>
        <begin position="191"/>
        <end position="216"/>
    </location>
</feature>
<comment type="subcellular location">
    <subcellularLocation>
        <location evidence="1 7">Cell membrane</location>
        <topology evidence="1 7">Multi-pass membrane protein</topology>
    </subcellularLocation>
</comment>
<feature type="transmembrane region" description="Helical" evidence="7">
    <location>
        <begin position="28"/>
        <end position="52"/>
    </location>
</feature>
<evidence type="ECO:0000256" key="2">
    <source>
        <dbReference type="ARBA" id="ARBA00010792"/>
    </source>
</evidence>
<dbReference type="Pfam" id="PF09335">
    <property type="entry name" value="VTT_dom"/>
    <property type="match status" value="1"/>
</dbReference>
<dbReference type="InterPro" id="IPR032816">
    <property type="entry name" value="VTT_dom"/>
</dbReference>
<dbReference type="InterPro" id="IPR032818">
    <property type="entry name" value="DedA-like"/>
</dbReference>
<keyword evidence="5 7" id="KW-1133">Transmembrane helix</keyword>
<proteinExistence type="inferred from homology"/>
<dbReference type="eggNOG" id="COG0586">
    <property type="taxonomic scope" value="Bacteria"/>
</dbReference>
<gene>
    <name evidence="9" type="primary">yqjA</name>
</gene>
<dbReference type="GO" id="GO:0005886">
    <property type="term" value="C:plasma membrane"/>
    <property type="evidence" value="ECO:0007669"/>
    <property type="project" value="UniProtKB-SubCell"/>
</dbReference>
<feature type="transmembrane region" description="Helical" evidence="7">
    <location>
        <begin position="127"/>
        <end position="152"/>
    </location>
</feature>
<name>Q8D2C4_WIGBR</name>
<evidence type="ECO:0000256" key="6">
    <source>
        <dbReference type="ARBA" id="ARBA00023136"/>
    </source>
</evidence>
<keyword evidence="3 7" id="KW-1003">Cell membrane</keyword>
<dbReference type="OrthoDB" id="13976at2"/>
<dbReference type="EMBL" id="BA000021">
    <property type="protein sequence ID" value="BAC24576.1"/>
    <property type="molecule type" value="Genomic_DNA"/>
</dbReference>
<protein>
    <submittedName>
        <fullName evidence="9">YqjA protein</fullName>
    </submittedName>
</protein>
<dbReference type="PANTHER" id="PTHR30353">
    <property type="entry name" value="INNER MEMBRANE PROTEIN DEDA-RELATED"/>
    <property type="match status" value="1"/>
</dbReference>
<dbReference type="PANTHER" id="PTHR30353:SF11">
    <property type="entry name" value="INNER MEMBRANE PROTEIN YQJA"/>
    <property type="match status" value="1"/>
</dbReference>
<evidence type="ECO:0000259" key="8">
    <source>
        <dbReference type="Pfam" id="PF09335"/>
    </source>
</evidence>
<keyword evidence="4 7" id="KW-0812">Transmembrane</keyword>
<evidence type="ECO:0000256" key="3">
    <source>
        <dbReference type="ARBA" id="ARBA00022475"/>
    </source>
</evidence>
<evidence type="ECO:0000256" key="5">
    <source>
        <dbReference type="ARBA" id="ARBA00022989"/>
    </source>
</evidence>
<comment type="similarity">
    <text evidence="2 7">Belongs to the DedA family.</text>
</comment>
<dbReference type="STRING" id="36870.gene:10368932"/>
<keyword evidence="10" id="KW-1185">Reference proteome</keyword>
<evidence type="ECO:0000256" key="1">
    <source>
        <dbReference type="ARBA" id="ARBA00004651"/>
    </source>
</evidence>
<evidence type="ECO:0000313" key="10">
    <source>
        <dbReference type="Proteomes" id="UP000000562"/>
    </source>
</evidence>
<feature type="transmembrane region" description="Helical" evidence="7">
    <location>
        <begin position="72"/>
        <end position="92"/>
    </location>
</feature>
<reference evidence="9 10" key="1">
    <citation type="journal article" date="2002" name="Nat. Genet.">
        <title>Genome sequence of the endocellular obligate symbiont of tsetse flies, Wigglesworthia glossinidia.</title>
        <authorList>
            <person name="Akman L."/>
            <person name="Yamashita A."/>
            <person name="Watanabe H."/>
            <person name="Oshima K."/>
            <person name="Shiba T."/>
            <person name="Hattori M."/>
            <person name="Aksoy S."/>
        </authorList>
    </citation>
    <scope>NUCLEOTIDE SEQUENCE [LARGE SCALE GENOMIC DNA]</scope>
</reference>
<evidence type="ECO:0000256" key="7">
    <source>
        <dbReference type="RuleBase" id="RU367016"/>
    </source>
</evidence>
<sequence>MRNIMESIKELYKALLDKNLEFLSQNNIIWLIYFISCIIIILENGLLILSFLPGDSLLILLGILVSKNIINFYFLIFSLTISASIGSWIGYLQGKWLKKNKFFNSLIKKFSSKYFNKAYKIFHIHGFISLFIGRFLVFIRTILPIIFGLFRLNKIKFFFFNVVSSFVWIFVLTFTGFLLGKISFFQKYENVLIIFFCIFQLIIILFSIIYLFYLYIKKN</sequence>
<organism evidence="9 10">
    <name type="scientific">Wigglesworthia glossinidia brevipalpis</name>
    <dbReference type="NCBI Taxonomy" id="36870"/>
    <lineage>
        <taxon>Bacteria</taxon>
        <taxon>Pseudomonadati</taxon>
        <taxon>Pseudomonadota</taxon>
        <taxon>Gammaproteobacteria</taxon>
        <taxon>Enterobacterales</taxon>
        <taxon>Erwiniaceae</taxon>
        <taxon>Wigglesworthia</taxon>
    </lineage>
</organism>
<keyword evidence="6 7" id="KW-0472">Membrane</keyword>
<dbReference type="KEGG" id="wbr:yqjA"/>
<dbReference type="Proteomes" id="UP000000562">
    <property type="component" value="Chromosome"/>
</dbReference>